<dbReference type="Proteomes" id="UP001152523">
    <property type="component" value="Unassembled WGS sequence"/>
</dbReference>
<keyword evidence="1" id="KW-0472">Membrane</keyword>
<reference evidence="2" key="1">
    <citation type="submission" date="2022-07" db="EMBL/GenBank/DDBJ databases">
        <authorList>
            <person name="Macas J."/>
            <person name="Novak P."/>
            <person name="Neumann P."/>
        </authorList>
    </citation>
    <scope>NUCLEOTIDE SEQUENCE</scope>
</reference>
<keyword evidence="1" id="KW-1133">Transmembrane helix</keyword>
<evidence type="ECO:0000313" key="4">
    <source>
        <dbReference type="Proteomes" id="UP001152523"/>
    </source>
</evidence>
<evidence type="ECO:0000313" key="2">
    <source>
        <dbReference type="EMBL" id="CAH9105242.1"/>
    </source>
</evidence>
<keyword evidence="4" id="KW-1185">Reference proteome</keyword>
<gene>
    <name evidence="2" type="ORF">CEPIT_LOCUS17117</name>
    <name evidence="3" type="ORF">CEPIT_LOCUS39575</name>
</gene>
<evidence type="ECO:0008006" key="5">
    <source>
        <dbReference type="Google" id="ProtNLM"/>
    </source>
</evidence>
<dbReference type="EMBL" id="CAMAPF010000130">
    <property type="protein sequence ID" value="CAH9105242.1"/>
    <property type="molecule type" value="Genomic_DNA"/>
</dbReference>
<evidence type="ECO:0000256" key="1">
    <source>
        <dbReference type="SAM" id="Phobius"/>
    </source>
</evidence>
<protein>
    <recommendedName>
        <fullName evidence="5">ATP synthase F0 subunit 8</fullName>
    </recommendedName>
</protein>
<sequence>MLTVTLNFSPFVTLLLLCIFVEVVFLIVILLSRINWMSGAAISTRKFSSQGKPEQFSLISKSIEMVACVPIAAN</sequence>
<accession>A0AAV0DMH1</accession>
<proteinExistence type="predicted"/>
<dbReference type="EMBL" id="CAMAPF010001035">
    <property type="protein sequence ID" value="CAH9142012.1"/>
    <property type="molecule type" value="Genomic_DNA"/>
</dbReference>
<comment type="caution">
    <text evidence="2">The sequence shown here is derived from an EMBL/GenBank/DDBJ whole genome shotgun (WGS) entry which is preliminary data.</text>
</comment>
<feature type="transmembrane region" description="Helical" evidence="1">
    <location>
        <begin position="12"/>
        <end position="36"/>
    </location>
</feature>
<keyword evidence="1" id="KW-0812">Transmembrane</keyword>
<dbReference type="AlphaFoldDB" id="A0AAV0DMH1"/>
<organism evidence="2 4">
    <name type="scientific">Cuscuta epithymum</name>
    <dbReference type="NCBI Taxonomy" id="186058"/>
    <lineage>
        <taxon>Eukaryota</taxon>
        <taxon>Viridiplantae</taxon>
        <taxon>Streptophyta</taxon>
        <taxon>Embryophyta</taxon>
        <taxon>Tracheophyta</taxon>
        <taxon>Spermatophyta</taxon>
        <taxon>Magnoliopsida</taxon>
        <taxon>eudicotyledons</taxon>
        <taxon>Gunneridae</taxon>
        <taxon>Pentapetalae</taxon>
        <taxon>asterids</taxon>
        <taxon>lamiids</taxon>
        <taxon>Solanales</taxon>
        <taxon>Convolvulaceae</taxon>
        <taxon>Cuscuteae</taxon>
        <taxon>Cuscuta</taxon>
        <taxon>Cuscuta subgen. Cuscuta</taxon>
    </lineage>
</organism>
<name>A0AAV0DMH1_9ASTE</name>
<evidence type="ECO:0000313" key="3">
    <source>
        <dbReference type="EMBL" id="CAH9142012.1"/>
    </source>
</evidence>